<organism evidence="8 9">
    <name type="scientific">Nelumbo nucifera</name>
    <name type="common">Sacred lotus</name>
    <dbReference type="NCBI Taxonomy" id="4432"/>
    <lineage>
        <taxon>Eukaryota</taxon>
        <taxon>Viridiplantae</taxon>
        <taxon>Streptophyta</taxon>
        <taxon>Embryophyta</taxon>
        <taxon>Tracheophyta</taxon>
        <taxon>Spermatophyta</taxon>
        <taxon>Magnoliopsida</taxon>
        <taxon>Proteales</taxon>
        <taxon>Nelumbonaceae</taxon>
        <taxon>Nelumbo</taxon>
    </lineage>
</organism>
<dbReference type="InterPro" id="IPR051238">
    <property type="entry name" value="GDSL_esterase/lipase"/>
</dbReference>
<accession>A0A1U7YUE0</accession>
<dbReference type="AlphaFoldDB" id="A0A1U7YUE0"/>
<dbReference type="InParanoid" id="A0A1U7YUE0"/>
<dbReference type="OMA" id="NACERPD"/>
<dbReference type="OrthoDB" id="1600564at2759"/>
<comment type="subcellular location">
    <subcellularLocation>
        <location evidence="1">Secreted</location>
    </subcellularLocation>
</comment>
<evidence type="ECO:0000256" key="7">
    <source>
        <dbReference type="ARBA" id="ARBA00023098"/>
    </source>
</evidence>
<dbReference type="KEGG" id="nnu:104586030"/>
<reference evidence="9" key="1">
    <citation type="submission" date="2025-08" db="UniProtKB">
        <authorList>
            <consortium name="RefSeq"/>
        </authorList>
    </citation>
    <scope>IDENTIFICATION</scope>
</reference>
<keyword evidence="3" id="KW-0964">Secreted</keyword>
<evidence type="ECO:0000313" key="8">
    <source>
        <dbReference type="Proteomes" id="UP000189703"/>
    </source>
</evidence>
<comment type="similarity">
    <text evidence="2">Belongs to the 'GDSL' lipolytic enzyme family.</text>
</comment>
<evidence type="ECO:0000313" key="9">
    <source>
        <dbReference type="RefSeq" id="XP_010241424.1"/>
    </source>
</evidence>
<sequence>MHVLQRVEESIAPFFFSLHDLDYLLILVAAEALGLPLVPPYLGLSEKERQEIRTGINYGSGSAGILPETGTILGPNLSLDTQLKLFTETVQKYLSNTFKGPNELSDHFSKSIFYINIGSNDFIYTYLNEPDLSNPRYKPTVLSNDLTERLSQNLQALYMLGARKFVVANLGLIGCIPYIVNRRKPKGVCVEELNQFVEVYNSKLIELLKGQSSTLPGSTFVTLKSYELSTLMASEESMTQGPVVLMLAMDPCHAPPT</sequence>
<dbReference type="GO" id="GO:0016042">
    <property type="term" value="P:lipid catabolic process"/>
    <property type="evidence" value="ECO:0007669"/>
    <property type="project" value="UniProtKB-KW"/>
</dbReference>
<dbReference type="Proteomes" id="UP000189703">
    <property type="component" value="Unplaced"/>
</dbReference>
<dbReference type="RefSeq" id="XP_010241424.1">
    <property type="nucleotide sequence ID" value="XM_010243122.1"/>
</dbReference>
<gene>
    <name evidence="9" type="primary">LOC104586030</name>
</gene>
<evidence type="ECO:0000256" key="6">
    <source>
        <dbReference type="ARBA" id="ARBA00022963"/>
    </source>
</evidence>
<evidence type="ECO:0000256" key="2">
    <source>
        <dbReference type="ARBA" id="ARBA00008668"/>
    </source>
</evidence>
<dbReference type="Gene3D" id="3.40.50.1110">
    <property type="entry name" value="SGNH hydrolase"/>
    <property type="match status" value="1"/>
</dbReference>
<dbReference type="PANTHER" id="PTHR45650:SF14">
    <property type="entry name" value="GDSL ESTERASE_LIPASE 7-LIKE"/>
    <property type="match status" value="1"/>
</dbReference>
<keyword evidence="7" id="KW-0443">Lipid metabolism</keyword>
<dbReference type="GeneID" id="104586030"/>
<dbReference type="InterPro" id="IPR036514">
    <property type="entry name" value="SGNH_hydro_sf"/>
</dbReference>
<dbReference type="InterPro" id="IPR001087">
    <property type="entry name" value="GDSL"/>
</dbReference>
<protein>
    <submittedName>
        <fullName evidence="9">GDSL esterase/lipase At2g03980-like</fullName>
    </submittedName>
</protein>
<evidence type="ECO:0000256" key="3">
    <source>
        <dbReference type="ARBA" id="ARBA00022525"/>
    </source>
</evidence>
<proteinExistence type="inferred from homology"/>
<keyword evidence="6" id="KW-0442">Lipid degradation</keyword>
<evidence type="ECO:0000256" key="4">
    <source>
        <dbReference type="ARBA" id="ARBA00022729"/>
    </source>
</evidence>
<name>A0A1U7YUE0_NELNU</name>
<evidence type="ECO:0000256" key="5">
    <source>
        <dbReference type="ARBA" id="ARBA00022801"/>
    </source>
</evidence>
<keyword evidence="8" id="KW-1185">Reference proteome</keyword>
<dbReference type="GO" id="GO:0016788">
    <property type="term" value="F:hydrolase activity, acting on ester bonds"/>
    <property type="evidence" value="ECO:0007669"/>
    <property type="project" value="InterPro"/>
</dbReference>
<dbReference type="PANTHER" id="PTHR45650">
    <property type="entry name" value="GDSL-LIKE LIPASE/ACYLHYDROLASE-RELATED"/>
    <property type="match status" value="1"/>
</dbReference>
<keyword evidence="5" id="KW-0378">Hydrolase</keyword>
<dbReference type="Pfam" id="PF00657">
    <property type="entry name" value="Lipase_GDSL"/>
    <property type="match status" value="1"/>
</dbReference>
<evidence type="ECO:0000256" key="1">
    <source>
        <dbReference type="ARBA" id="ARBA00004613"/>
    </source>
</evidence>
<keyword evidence="4" id="KW-0732">Signal</keyword>
<dbReference type="GO" id="GO:0005576">
    <property type="term" value="C:extracellular region"/>
    <property type="evidence" value="ECO:0007669"/>
    <property type="project" value="UniProtKB-SubCell"/>
</dbReference>